<feature type="domain" description="Rho-GAP" evidence="2">
    <location>
        <begin position="1"/>
        <end position="169"/>
    </location>
</feature>
<dbReference type="OrthoDB" id="6424757at2759"/>
<protein>
    <submittedName>
        <fullName evidence="3">Rho GTPase-activating protein 20-like protein</fullName>
    </submittedName>
</protein>
<dbReference type="Pfam" id="PF00620">
    <property type="entry name" value="RhoGAP"/>
    <property type="match status" value="1"/>
</dbReference>
<reference evidence="3 4" key="1">
    <citation type="journal article" date="2018" name="Gigascience">
        <title>Genomes of trombidid mites reveal novel predicted allergens and laterally-transferred genes associated with secondary metabolism.</title>
        <authorList>
            <person name="Dong X."/>
            <person name="Chaisiri K."/>
            <person name="Xia D."/>
            <person name="Armstrong S.D."/>
            <person name="Fang Y."/>
            <person name="Donnelly M.J."/>
            <person name="Kadowaki T."/>
            <person name="McGarry J.W."/>
            <person name="Darby A.C."/>
            <person name="Makepeace B.L."/>
        </authorList>
    </citation>
    <scope>NUCLEOTIDE SEQUENCE [LARGE SCALE GENOMIC DNA]</scope>
    <source>
        <strain evidence="3">UoL-WK</strain>
    </source>
</reference>
<accession>A0A443RIP2</accession>
<gene>
    <name evidence="3" type="ORF">B4U79_03379</name>
</gene>
<dbReference type="GO" id="GO:0007165">
    <property type="term" value="P:signal transduction"/>
    <property type="evidence" value="ECO:0007669"/>
    <property type="project" value="InterPro"/>
</dbReference>
<dbReference type="AlphaFoldDB" id="A0A443RIP2"/>
<feature type="compositionally biased region" description="Low complexity" evidence="1">
    <location>
        <begin position="522"/>
        <end position="545"/>
    </location>
</feature>
<dbReference type="InterPro" id="IPR000198">
    <property type="entry name" value="RhoGAP_dom"/>
</dbReference>
<evidence type="ECO:0000256" key="1">
    <source>
        <dbReference type="SAM" id="MobiDB-lite"/>
    </source>
</evidence>
<dbReference type="PROSITE" id="PS50238">
    <property type="entry name" value="RHOGAP"/>
    <property type="match status" value="1"/>
</dbReference>
<dbReference type="EMBL" id="NCKU01000542">
    <property type="protein sequence ID" value="RWS15113.1"/>
    <property type="molecule type" value="Genomic_DNA"/>
</dbReference>
<sequence length="784" mass="88162">MLKQLYIKGPFTVGVLRKSANARICRELKAKLDENSDSPLDDFPVIVIASVFKEFLRSLPDCLLQSKLYYKWIEAISIENNFECREKIVKLLHSLPSTNLLLLRHLFCVLWHIAQRSSENKMCPLNLGVCIGPSLLCHKEQPSILRCEEMSKKVPKLIAYLIEHCPVLLGESTLKLFDDLVDKRDSGAEESDSLKSLQEGGVAFSCNIDHRRDYSSTDSIERVLMDENPGNKDHINDSSDFCNKMSLSNLSRDSGLTLSDTQLYSPEEEDEESDLSDTSGVLPGSRLLPYLTKSVPHLDSTGLENVINITFSYGRSVGVSIDGSCNDVVRKRRHQDPSGKRHVLGGVVGYRNNSTFCDMKNNHLPLKYSESYGCDINQSIDNLAKRRNEFQSKNATRYRHRRPPLTAILNNSKEPETFPSVAFRRSTSEESLRVHYESDHIVQEPISLPYNFERNEDETDYTSLNKSRSKIHSLHSSHNEIVNVSWKGEACNQDAINDMMLHQPLAKLCSGSKINVNQRVGSISSSSSDTTSQYSSASKHSNNSSVARSNLNIFPPSYQETMSRKEILARTQNNSVSRRISSTSTVSSSEIYEQSVRVYNEDLQKGSNVFLRAIPVRVKSNDSDCSDTEPINQVRKQALCRISSERQPLLEAVSTKRPLRFCNSAQTKSPEKSCNAVAIEERCAKDLTDDWRKEVNWSVAQLRTLFNDKSKDARETAVNGKTSVSIIKRTSEVNDVKNHVCNQPNKENCVTVIHVSQSGANGTIPIAIHKRSESTESSEEESYV</sequence>
<proteinExistence type="predicted"/>
<keyword evidence="4" id="KW-1185">Reference proteome</keyword>
<dbReference type="Gene3D" id="1.10.555.10">
    <property type="entry name" value="Rho GTPase activation protein"/>
    <property type="match status" value="1"/>
</dbReference>
<dbReference type="SMART" id="SM00324">
    <property type="entry name" value="RhoGAP"/>
    <property type="match status" value="1"/>
</dbReference>
<dbReference type="PANTHER" id="PTHR23179:SF3">
    <property type="entry name" value="RHO GTPASE-ACTIVATING PROTEIN 20"/>
    <property type="match status" value="1"/>
</dbReference>
<dbReference type="GO" id="GO:0005096">
    <property type="term" value="F:GTPase activator activity"/>
    <property type="evidence" value="ECO:0007669"/>
    <property type="project" value="TreeGrafter"/>
</dbReference>
<name>A0A443RIP2_9ACAR</name>
<evidence type="ECO:0000259" key="2">
    <source>
        <dbReference type="PROSITE" id="PS50238"/>
    </source>
</evidence>
<organism evidence="3 4">
    <name type="scientific">Dinothrombium tinctorium</name>
    <dbReference type="NCBI Taxonomy" id="1965070"/>
    <lineage>
        <taxon>Eukaryota</taxon>
        <taxon>Metazoa</taxon>
        <taxon>Ecdysozoa</taxon>
        <taxon>Arthropoda</taxon>
        <taxon>Chelicerata</taxon>
        <taxon>Arachnida</taxon>
        <taxon>Acari</taxon>
        <taxon>Acariformes</taxon>
        <taxon>Trombidiformes</taxon>
        <taxon>Prostigmata</taxon>
        <taxon>Anystina</taxon>
        <taxon>Parasitengona</taxon>
        <taxon>Trombidioidea</taxon>
        <taxon>Trombidiidae</taxon>
        <taxon>Dinothrombium</taxon>
    </lineage>
</organism>
<feature type="region of interest" description="Disordered" evidence="1">
    <location>
        <begin position="520"/>
        <end position="551"/>
    </location>
</feature>
<evidence type="ECO:0000313" key="3">
    <source>
        <dbReference type="EMBL" id="RWS15113.1"/>
    </source>
</evidence>
<comment type="caution">
    <text evidence="3">The sequence shown here is derived from an EMBL/GenBank/DDBJ whole genome shotgun (WGS) entry which is preliminary data.</text>
</comment>
<dbReference type="InterPro" id="IPR008936">
    <property type="entry name" value="Rho_GTPase_activation_prot"/>
</dbReference>
<dbReference type="Proteomes" id="UP000285301">
    <property type="component" value="Unassembled WGS sequence"/>
</dbReference>
<dbReference type="SUPFAM" id="SSF48350">
    <property type="entry name" value="GTPase activation domain, GAP"/>
    <property type="match status" value="1"/>
</dbReference>
<evidence type="ECO:0000313" key="4">
    <source>
        <dbReference type="Proteomes" id="UP000285301"/>
    </source>
</evidence>
<dbReference type="PANTHER" id="PTHR23179">
    <property type="entry name" value="T-CELL ACTIVATION RHO GTPASE ACTIVATING PROTEIN-RELATED"/>
    <property type="match status" value="1"/>
</dbReference>
<dbReference type="STRING" id="1965070.A0A443RIP2"/>